<evidence type="ECO:0000313" key="1">
    <source>
        <dbReference type="EMBL" id="GIM79784.1"/>
    </source>
</evidence>
<dbReference type="Proteomes" id="UP000681340">
    <property type="component" value="Unassembled WGS sequence"/>
</dbReference>
<organism evidence="1 2">
    <name type="scientific">Actinoplanes auranticolor</name>
    <dbReference type="NCBI Taxonomy" id="47988"/>
    <lineage>
        <taxon>Bacteria</taxon>
        <taxon>Bacillati</taxon>
        <taxon>Actinomycetota</taxon>
        <taxon>Actinomycetes</taxon>
        <taxon>Micromonosporales</taxon>
        <taxon>Micromonosporaceae</taxon>
        <taxon>Actinoplanes</taxon>
    </lineage>
</organism>
<comment type="caution">
    <text evidence="1">The sequence shown here is derived from an EMBL/GenBank/DDBJ whole genome shotgun (WGS) entry which is preliminary data.</text>
</comment>
<sequence>MSTFLLIWDASDTGYPPANLAADIAATAAGRLVAGRWTFGSRRGGTAPGDRVFLLRQRADRGIVASGTLADGVIFPAAHWQGHPAKSTFYAEVLWDRVLPVADRLPFEELLHDVPGHDWRHIYGSGQQVRPPADAALHRRWQEHLADLRR</sequence>
<accession>A0A919SXF6</accession>
<dbReference type="AlphaFoldDB" id="A0A919SXF6"/>
<reference evidence="1" key="1">
    <citation type="submission" date="2021-03" db="EMBL/GenBank/DDBJ databases">
        <title>Whole genome shotgun sequence of Actinoplanes auranticolor NBRC 12245.</title>
        <authorList>
            <person name="Komaki H."/>
            <person name="Tamura T."/>
        </authorList>
    </citation>
    <scope>NUCLEOTIDE SEQUENCE</scope>
    <source>
        <strain evidence="1">NBRC 12245</strain>
    </source>
</reference>
<protein>
    <submittedName>
        <fullName evidence="1">Uncharacterized protein</fullName>
    </submittedName>
</protein>
<proteinExistence type="predicted"/>
<dbReference type="RefSeq" id="WP_212994525.1">
    <property type="nucleotide sequence ID" value="NZ_BAABEA010000050.1"/>
</dbReference>
<evidence type="ECO:0000313" key="2">
    <source>
        <dbReference type="Proteomes" id="UP000681340"/>
    </source>
</evidence>
<name>A0A919SXF6_9ACTN</name>
<dbReference type="EMBL" id="BOQL01000084">
    <property type="protein sequence ID" value="GIM79784.1"/>
    <property type="molecule type" value="Genomic_DNA"/>
</dbReference>
<keyword evidence="2" id="KW-1185">Reference proteome</keyword>
<gene>
    <name evidence="1" type="ORF">Aau02nite_87510</name>
</gene>